<dbReference type="eggNOG" id="COG3213">
    <property type="taxonomic scope" value="Bacteria"/>
</dbReference>
<dbReference type="Proteomes" id="UP000186895">
    <property type="component" value="Unassembled WGS sequence"/>
</dbReference>
<feature type="transmembrane region" description="Helical" evidence="1">
    <location>
        <begin position="64"/>
        <end position="85"/>
    </location>
</feature>
<name>A0A1N6N6E7_9GAMM</name>
<feature type="transmembrane region" description="Helical" evidence="1">
    <location>
        <begin position="336"/>
        <end position="354"/>
    </location>
</feature>
<feature type="transmembrane region" description="Helical" evidence="1">
    <location>
        <begin position="243"/>
        <end position="259"/>
    </location>
</feature>
<sequence length="404" mass="43816">MVINLERLPESRFEWIFSNGFRPMFVLVSLQALLALGAWLGFWAGWLPVPEQLPQPLLWHGHEMLFGFVGAAIGGFLLAAVANWTGRKPVSGLPLVLLALCWLLARVVAFWGGGWPPAVNALGAVAYWLLLACLFGRELILANNRRNLKVLVIIGAFALLSLAFHLHWLPGLDVLHLSLVLILVLLTLIGGRITPAFTRNWLKRTSGDESPMPALFGPVDITAAALTPLAGVVWVFWPQQWPTALLLLGAGLAQLIRLIRWRGWLTRSEPLLLVLHLGYGWLAVGLLLLAGSSAGLWLASASVHALTVGAMGGMIMAVAARAALGHTGRELKAGPLLTLAFITLHLAALVRVGAAVVPAVMMQLIVISGLLWLFAFGCFAWRYLPILLGPSVSFSERLKTQKKN</sequence>
<keyword evidence="1" id="KW-0472">Membrane</keyword>
<proteinExistence type="predicted"/>
<feature type="transmembrane region" description="Helical" evidence="1">
    <location>
        <begin position="148"/>
        <end position="168"/>
    </location>
</feature>
<evidence type="ECO:0000313" key="3">
    <source>
        <dbReference type="Proteomes" id="UP000186895"/>
    </source>
</evidence>
<feature type="transmembrane region" description="Helical" evidence="1">
    <location>
        <begin position="174"/>
        <end position="193"/>
    </location>
</feature>
<dbReference type="AlphaFoldDB" id="A0A1N6N6E7"/>
<evidence type="ECO:0000313" key="2">
    <source>
        <dbReference type="EMBL" id="SIP87668.1"/>
    </source>
</evidence>
<dbReference type="RefSeq" id="WP_076459962.1">
    <property type="nucleotide sequence ID" value="NZ_FTMN01000001.1"/>
</dbReference>
<keyword evidence="1" id="KW-1133">Transmembrane helix</keyword>
<feature type="transmembrane region" description="Helical" evidence="1">
    <location>
        <begin position="271"/>
        <end position="290"/>
    </location>
</feature>
<dbReference type="InterPro" id="IPR010266">
    <property type="entry name" value="NnrS"/>
</dbReference>
<gene>
    <name evidence="2" type="ORF">SAMN05421647_10163</name>
</gene>
<feature type="transmembrane region" description="Helical" evidence="1">
    <location>
        <begin position="21"/>
        <end position="44"/>
    </location>
</feature>
<evidence type="ECO:0000256" key="1">
    <source>
        <dbReference type="SAM" id="Phobius"/>
    </source>
</evidence>
<feature type="transmembrane region" description="Helical" evidence="1">
    <location>
        <begin position="360"/>
        <end position="384"/>
    </location>
</feature>
<keyword evidence="3" id="KW-1185">Reference proteome</keyword>
<accession>A0A1N6N6E7</accession>
<feature type="transmembrane region" description="Helical" evidence="1">
    <location>
        <begin position="92"/>
        <end position="112"/>
    </location>
</feature>
<reference evidence="2 3" key="1">
    <citation type="submission" date="2017-01" db="EMBL/GenBank/DDBJ databases">
        <authorList>
            <person name="Mah S.A."/>
            <person name="Swanson W.J."/>
            <person name="Moy G.W."/>
            <person name="Vacquier V.D."/>
        </authorList>
    </citation>
    <scope>NUCLEOTIDE SEQUENCE [LARGE SCALE GENOMIC DNA]</scope>
    <source>
        <strain evidence="2 3">DSM 7027</strain>
    </source>
</reference>
<feature type="transmembrane region" description="Helical" evidence="1">
    <location>
        <begin position="214"/>
        <end position="237"/>
    </location>
</feature>
<keyword evidence="1" id="KW-0812">Transmembrane</keyword>
<dbReference type="EMBL" id="FTMN01000001">
    <property type="protein sequence ID" value="SIP87668.1"/>
    <property type="molecule type" value="Genomic_DNA"/>
</dbReference>
<dbReference type="STRING" id="49186.SAMN05421647_10163"/>
<organism evidence="2 3">
    <name type="scientific">Marinobacterium stanieri</name>
    <dbReference type="NCBI Taxonomy" id="49186"/>
    <lineage>
        <taxon>Bacteria</taxon>
        <taxon>Pseudomonadati</taxon>
        <taxon>Pseudomonadota</taxon>
        <taxon>Gammaproteobacteria</taxon>
        <taxon>Oceanospirillales</taxon>
        <taxon>Oceanospirillaceae</taxon>
        <taxon>Marinobacterium</taxon>
    </lineage>
</organism>
<dbReference type="Pfam" id="PF05940">
    <property type="entry name" value="NnrS"/>
    <property type="match status" value="1"/>
</dbReference>
<protein>
    <submittedName>
        <fullName evidence="2">Uncharacterized protein involved in response to NO</fullName>
    </submittedName>
</protein>
<feature type="transmembrane region" description="Helical" evidence="1">
    <location>
        <begin position="118"/>
        <end position="136"/>
    </location>
</feature>
<feature type="transmembrane region" description="Helical" evidence="1">
    <location>
        <begin position="296"/>
        <end position="324"/>
    </location>
</feature>